<dbReference type="AlphaFoldDB" id="A0A834I6G2"/>
<reference evidence="1" key="1">
    <citation type="submission" date="2020-08" db="EMBL/GenBank/DDBJ databases">
        <title>Genome sequencing and assembly of the red palm weevil Rhynchophorus ferrugineus.</title>
        <authorList>
            <person name="Dias G.B."/>
            <person name="Bergman C.M."/>
            <person name="Manee M."/>
        </authorList>
    </citation>
    <scope>NUCLEOTIDE SEQUENCE</scope>
    <source>
        <strain evidence="1">AA-2017</strain>
        <tissue evidence="1">Whole larva</tissue>
    </source>
</reference>
<accession>A0A834I6G2</accession>
<organism evidence="1 2">
    <name type="scientific">Rhynchophorus ferrugineus</name>
    <name type="common">Red palm weevil</name>
    <name type="synonym">Curculio ferrugineus</name>
    <dbReference type="NCBI Taxonomy" id="354439"/>
    <lineage>
        <taxon>Eukaryota</taxon>
        <taxon>Metazoa</taxon>
        <taxon>Ecdysozoa</taxon>
        <taxon>Arthropoda</taxon>
        <taxon>Hexapoda</taxon>
        <taxon>Insecta</taxon>
        <taxon>Pterygota</taxon>
        <taxon>Neoptera</taxon>
        <taxon>Endopterygota</taxon>
        <taxon>Coleoptera</taxon>
        <taxon>Polyphaga</taxon>
        <taxon>Cucujiformia</taxon>
        <taxon>Curculionidae</taxon>
        <taxon>Dryophthorinae</taxon>
        <taxon>Rhynchophorus</taxon>
    </lineage>
</organism>
<dbReference type="Proteomes" id="UP000625711">
    <property type="component" value="Unassembled WGS sequence"/>
</dbReference>
<dbReference type="EMBL" id="JAACXV010010535">
    <property type="protein sequence ID" value="KAF7275417.1"/>
    <property type="molecule type" value="Genomic_DNA"/>
</dbReference>
<name>A0A834I6G2_RHYFE</name>
<proteinExistence type="predicted"/>
<gene>
    <name evidence="1" type="ORF">GWI33_011773</name>
</gene>
<keyword evidence="2" id="KW-1185">Reference proteome</keyword>
<comment type="caution">
    <text evidence="1">The sequence shown here is derived from an EMBL/GenBank/DDBJ whole genome shotgun (WGS) entry which is preliminary data.</text>
</comment>
<sequence length="106" mass="11603">MINQTSEHGRMALRRLGAGAGGPDLHSLTPRDVAAFMACGGLFFVAINKREQGHAELGPRNHVFIDDSFFKTVARRRIPSHLPPLSLLTLPPDLYGFISFFMAAIA</sequence>
<evidence type="ECO:0000313" key="1">
    <source>
        <dbReference type="EMBL" id="KAF7275417.1"/>
    </source>
</evidence>
<evidence type="ECO:0000313" key="2">
    <source>
        <dbReference type="Proteomes" id="UP000625711"/>
    </source>
</evidence>
<protein>
    <submittedName>
        <fullName evidence="1">Uncharacterized protein</fullName>
    </submittedName>
</protein>